<sequence>MLILFQGGKVTSGLSVLRSKDSNYKGSDAAGSSMGRIGVMLRVGEMVFVVMKMIM</sequence>
<gene>
    <name evidence="1" type="ORF">Tci_884550</name>
</gene>
<reference evidence="1" key="1">
    <citation type="journal article" date="2019" name="Sci. Rep.">
        <title>Draft genome of Tanacetum cinerariifolium, the natural source of mosquito coil.</title>
        <authorList>
            <person name="Yamashiro T."/>
            <person name="Shiraishi A."/>
            <person name="Satake H."/>
            <person name="Nakayama K."/>
        </authorList>
    </citation>
    <scope>NUCLEOTIDE SEQUENCE</scope>
</reference>
<accession>A0A699TSP3</accession>
<feature type="non-terminal residue" evidence="1">
    <location>
        <position position="55"/>
    </location>
</feature>
<proteinExistence type="predicted"/>
<evidence type="ECO:0000313" key="1">
    <source>
        <dbReference type="EMBL" id="GFD12581.1"/>
    </source>
</evidence>
<organism evidence="1">
    <name type="scientific">Tanacetum cinerariifolium</name>
    <name type="common">Dalmatian daisy</name>
    <name type="synonym">Chrysanthemum cinerariifolium</name>
    <dbReference type="NCBI Taxonomy" id="118510"/>
    <lineage>
        <taxon>Eukaryota</taxon>
        <taxon>Viridiplantae</taxon>
        <taxon>Streptophyta</taxon>
        <taxon>Embryophyta</taxon>
        <taxon>Tracheophyta</taxon>
        <taxon>Spermatophyta</taxon>
        <taxon>Magnoliopsida</taxon>
        <taxon>eudicotyledons</taxon>
        <taxon>Gunneridae</taxon>
        <taxon>Pentapetalae</taxon>
        <taxon>asterids</taxon>
        <taxon>campanulids</taxon>
        <taxon>Asterales</taxon>
        <taxon>Asteraceae</taxon>
        <taxon>Asteroideae</taxon>
        <taxon>Anthemideae</taxon>
        <taxon>Anthemidinae</taxon>
        <taxon>Tanacetum</taxon>
    </lineage>
</organism>
<dbReference type="AlphaFoldDB" id="A0A699TSP3"/>
<dbReference type="EMBL" id="BKCJ011266635">
    <property type="protein sequence ID" value="GFD12581.1"/>
    <property type="molecule type" value="Genomic_DNA"/>
</dbReference>
<protein>
    <submittedName>
        <fullName evidence="1">Uncharacterized protein</fullName>
    </submittedName>
</protein>
<name>A0A699TSP3_TANCI</name>
<comment type="caution">
    <text evidence="1">The sequence shown here is derived from an EMBL/GenBank/DDBJ whole genome shotgun (WGS) entry which is preliminary data.</text>
</comment>